<dbReference type="Gene3D" id="3.40.50.12500">
    <property type="match status" value="1"/>
</dbReference>
<organism evidence="2 3">
    <name type="scientific">Vibrio variabilis</name>
    <dbReference type="NCBI Taxonomy" id="990271"/>
    <lineage>
        <taxon>Bacteria</taxon>
        <taxon>Pseudomonadati</taxon>
        <taxon>Pseudomonadota</taxon>
        <taxon>Gammaproteobacteria</taxon>
        <taxon>Vibrionales</taxon>
        <taxon>Vibrionaceae</taxon>
        <taxon>Vibrio</taxon>
    </lineage>
</organism>
<dbReference type="EMBL" id="BBMS01000067">
    <property type="protein sequence ID" value="GAL29550.1"/>
    <property type="molecule type" value="Genomic_DNA"/>
</dbReference>
<reference evidence="3" key="1">
    <citation type="submission" date="2014-09" db="EMBL/GenBank/DDBJ databases">
        <title>Vibrio variabilis JCM 19239. (C206) whole genome shotgun sequence.</title>
        <authorList>
            <person name="Sawabe T."/>
            <person name="Meirelles P."/>
            <person name="Nakanishi M."/>
            <person name="Sayaka M."/>
            <person name="Hattori M."/>
            <person name="Ohkuma M."/>
        </authorList>
    </citation>
    <scope>NUCLEOTIDE SEQUENCE [LARGE SCALE GENOMIC DNA]</scope>
    <source>
        <strain evidence="3">JCM 19239</strain>
    </source>
</reference>
<accession>A0ABQ0JLB9</accession>
<dbReference type="InterPro" id="IPR015942">
    <property type="entry name" value="Asp/Glu/hydantoin_racemase"/>
</dbReference>
<name>A0ABQ0JLB9_9VIBR</name>
<keyword evidence="3" id="KW-1185">Reference proteome</keyword>
<gene>
    <name evidence="2" type="ORF">JCM19239_6716</name>
</gene>
<dbReference type="Pfam" id="PF01177">
    <property type="entry name" value="Asp_Glu_race"/>
    <property type="match status" value="1"/>
</dbReference>
<dbReference type="InterPro" id="IPR053714">
    <property type="entry name" value="Iso_Racemase_Enz_sf"/>
</dbReference>
<evidence type="ECO:0000313" key="3">
    <source>
        <dbReference type="Proteomes" id="UP000029223"/>
    </source>
</evidence>
<evidence type="ECO:0000313" key="2">
    <source>
        <dbReference type="EMBL" id="GAL29550.1"/>
    </source>
</evidence>
<comment type="caution">
    <text evidence="2">The sequence shown here is derived from an EMBL/GenBank/DDBJ whole genome shotgun (WGS) entry which is preliminary data.</text>
</comment>
<evidence type="ECO:0000256" key="1">
    <source>
        <dbReference type="ARBA" id="ARBA00038414"/>
    </source>
</evidence>
<dbReference type="Proteomes" id="UP000029223">
    <property type="component" value="Unassembled WGS sequence"/>
</dbReference>
<sequence length="218" mass="23472">MSKIYLIHAVEIAIKPIKEAFESHWPEAELVHLWDETLSIERAKTKQLTPFLNRRIEELAKLAIEGGADAIMFTCSAFGSAIERAAKNAAIPVLKPNQAMFEKAIALSGNIGMLGSFAPAIEGMEEEFYQLAAETNPKAKITSVCIGEARDALKLGNIELHNQVMARGASQLAHTDVLLLAHFSSAPAAALVAAESGKTVLSSPMSAVQYLKTQLSKS</sequence>
<proteinExistence type="inferred from homology"/>
<comment type="similarity">
    <text evidence="1">Belongs to the HyuE racemase family.</text>
</comment>
<protein>
    <submittedName>
        <fullName evidence="2">Uncharacterized protein SCO0976</fullName>
    </submittedName>
</protein>